<dbReference type="EMBL" id="VSSQ01120838">
    <property type="protein sequence ID" value="MPN53576.1"/>
    <property type="molecule type" value="Genomic_DNA"/>
</dbReference>
<name>A0A645IR53_9ZZZZ</name>
<sequence>MSHRLETDGFEFARDIQPLGPFPGVLKTAAHAQSEDALDRQPFVERRVFQRQDAVKDRTESIQVRRRPRFAARNQFGRHKGGGPAQHAFGAFSGFAQTVLRHRVFEVDPGFMAVGVMGGIVAHHPPVHNQDFAVFPEHQVAWF</sequence>
<protein>
    <submittedName>
        <fullName evidence="1">Uncharacterized protein</fullName>
    </submittedName>
</protein>
<evidence type="ECO:0000313" key="1">
    <source>
        <dbReference type="EMBL" id="MPN53576.1"/>
    </source>
</evidence>
<reference evidence="1" key="1">
    <citation type="submission" date="2019-08" db="EMBL/GenBank/DDBJ databases">
        <authorList>
            <person name="Kucharzyk K."/>
            <person name="Murdoch R.W."/>
            <person name="Higgins S."/>
            <person name="Loffler F."/>
        </authorList>
    </citation>
    <scope>NUCLEOTIDE SEQUENCE</scope>
</reference>
<proteinExistence type="predicted"/>
<accession>A0A645IR53</accession>
<gene>
    <name evidence="1" type="ORF">SDC9_201240</name>
</gene>
<comment type="caution">
    <text evidence="1">The sequence shown here is derived from an EMBL/GenBank/DDBJ whole genome shotgun (WGS) entry which is preliminary data.</text>
</comment>
<dbReference type="AlphaFoldDB" id="A0A645IR53"/>
<organism evidence="1">
    <name type="scientific">bioreactor metagenome</name>
    <dbReference type="NCBI Taxonomy" id="1076179"/>
    <lineage>
        <taxon>unclassified sequences</taxon>
        <taxon>metagenomes</taxon>
        <taxon>ecological metagenomes</taxon>
    </lineage>
</organism>